<feature type="compositionally biased region" description="Basic and acidic residues" evidence="1">
    <location>
        <begin position="136"/>
        <end position="148"/>
    </location>
</feature>
<dbReference type="PANTHER" id="PTHR33825:SF5">
    <property type="entry name" value="TRANSMEMBRANE PROTEIN"/>
    <property type="match status" value="1"/>
</dbReference>
<feature type="compositionally biased region" description="Basic and acidic residues" evidence="1">
    <location>
        <begin position="163"/>
        <end position="174"/>
    </location>
</feature>
<feature type="region of interest" description="Disordered" evidence="1">
    <location>
        <begin position="121"/>
        <end position="213"/>
    </location>
</feature>
<protein>
    <recommendedName>
        <fullName evidence="4">DUF948 domain-containing protein</fullName>
    </recommendedName>
</protein>
<gene>
    <name evidence="2" type="ORF">BJP34_25635</name>
</gene>
<accession>A0A1D8TXI5</accession>
<evidence type="ECO:0000256" key="1">
    <source>
        <dbReference type="SAM" id="MobiDB-lite"/>
    </source>
</evidence>
<proteinExistence type="predicted"/>
<evidence type="ECO:0008006" key="4">
    <source>
        <dbReference type="Google" id="ProtNLM"/>
    </source>
</evidence>
<evidence type="ECO:0000313" key="3">
    <source>
        <dbReference type="Proteomes" id="UP000177870"/>
    </source>
</evidence>
<name>A0A1D8TXI5_9CYAN</name>
<feature type="compositionally biased region" description="Polar residues" evidence="1">
    <location>
        <begin position="121"/>
        <end position="135"/>
    </location>
</feature>
<reference evidence="3" key="1">
    <citation type="submission" date="2016-10" db="EMBL/GenBank/DDBJ databases">
        <title>Comparative genomics uncovers the prolific and rare metabolic potential of the cyanobacterial genus Moorea.</title>
        <authorList>
            <person name="Leao T."/>
            <person name="Castelao G."/>
            <person name="Korobeynikov A."/>
            <person name="Monroe E.A."/>
            <person name="Podell S."/>
            <person name="Glukhov E."/>
            <person name="Allen E."/>
            <person name="Gerwick W.H."/>
            <person name="Gerwick L."/>
        </authorList>
    </citation>
    <scope>NUCLEOTIDE SEQUENCE [LARGE SCALE GENOMIC DNA]</scope>
    <source>
        <strain evidence="3">PAL-8-15-08-1</strain>
    </source>
</reference>
<dbReference type="AlphaFoldDB" id="A0A1D8TXI5"/>
<evidence type="ECO:0000313" key="2">
    <source>
        <dbReference type="EMBL" id="AOX02369.1"/>
    </source>
</evidence>
<dbReference type="RefSeq" id="WP_070394778.1">
    <property type="nucleotide sequence ID" value="NZ_CP017599.1"/>
</dbReference>
<dbReference type="KEGG" id="mpro:BJP34_25635"/>
<dbReference type="PANTHER" id="PTHR33825">
    <property type="entry name" value="CHITINASE-LIKE PROTEIN"/>
    <property type="match status" value="1"/>
</dbReference>
<organism evidence="2 3">
    <name type="scientific">Moorena producens PAL-8-15-08-1</name>
    <dbReference type="NCBI Taxonomy" id="1458985"/>
    <lineage>
        <taxon>Bacteria</taxon>
        <taxon>Bacillati</taxon>
        <taxon>Cyanobacteriota</taxon>
        <taxon>Cyanophyceae</taxon>
        <taxon>Coleofasciculales</taxon>
        <taxon>Coleofasciculaceae</taxon>
        <taxon>Moorena</taxon>
    </lineage>
</organism>
<dbReference type="OrthoDB" id="465155at2"/>
<dbReference type="EMBL" id="CP017599">
    <property type="protein sequence ID" value="AOX02369.1"/>
    <property type="molecule type" value="Genomic_DNA"/>
</dbReference>
<dbReference type="Proteomes" id="UP000177870">
    <property type="component" value="Chromosome"/>
</dbReference>
<feature type="compositionally biased region" description="Basic and acidic residues" evidence="1">
    <location>
        <begin position="181"/>
        <end position="199"/>
    </location>
</feature>
<dbReference type="STRING" id="1458985.BJP34_25635"/>
<sequence>MIDPLFWLGLSFLLVAVSLTAVLVTLLPAVQELARAARSVEKLADTLNRELPPTLEAIRLTGLEISDLTDDLNQGVKSAGHVVQQVDHSISNAKNQAQKVKENTRNVLKGFKAAWKTWRGTSPKSRSIDSLASSDATRDGEPSLDRRSRYANAITESAPIHRKALEIPETDQRSSDVNQPRLRDSNYNHEVNHGTRETSDCDIDDNSINDNSF</sequence>